<dbReference type="AlphaFoldDB" id="A0A5S4EX93"/>
<feature type="transmembrane region" description="Helical" evidence="5">
    <location>
        <begin position="6"/>
        <end position="26"/>
    </location>
</feature>
<keyword evidence="3 5" id="KW-1133">Transmembrane helix</keyword>
<reference evidence="7 8" key="1">
    <citation type="submission" date="2019-05" db="EMBL/GenBank/DDBJ databases">
        <title>Draft genome sequence of Nonomuraea turkmeniaca DSM 43926.</title>
        <authorList>
            <person name="Saricaoglu S."/>
            <person name="Isik K."/>
        </authorList>
    </citation>
    <scope>NUCLEOTIDE SEQUENCE [LARGE SCALE GENOMIC DNA]</scope>
    <source>
        <strain evidence="7 8">DSM 43926</strain>
    </source>
</reference>
<keyword evidence="2 5" id="KW-0812">Transmembrane</keyword>
<dbReference type="OrthoDB" id="9774993at2"/>
<dbReference type="Pfam" id="PF06271">
    <property type="entry name" value="RDD"/>
    <property type="match status" value="1"/>
</dbReference>
<comment type="caution">
    <text evidence="7">The sequence shown here is derived from an EMBL/GenBank/DDBJ whole genome shotgun (WGS) entry which is preliminary data.</text>
</comment>
<evidence type="ECO:0000256" key="2">
    <source>
        <dbReference type="ARBA" id="ARBA00022692"/>
    </source>
</evidence>
<dbReference type="EMBL" id="VCKY01000320">
    <property type="protein sequence ID" value="TMR08102.1"/>
    <property type="molecule type" value="Genomic_DNA"/>
</dbReference>
<dbReference type="InterPro" id="IPR010432">
    <property type="entry name" value="RDD"/>
</dbReference>
<gene>
    <name evidence="7" type="ORF">ETD86_49245</name>
</gene>
<evidence type="ECO:0000259" key="6">
    <source>
        <dbReference type="Pfam" id="PF06271"/>
    </source>
</evidence>
<feature type="transmembrane region" description="Helical" evidence="5">
    <location>
        <begin position="33"/>
        <end position="54"/>
    </location>
</feature>
<sequence length="150" mass="16421">MVILYIVSWVISLVFTNLLVASYSSTTGVTTGFFMLWVVTALAAVVTTAIWVAYDFFLTKMKGQTVGKMIMGIKVVPVGQGMPPEGLPTDMALKRAGFTWGGWLLNLVPLIGFLFAWVAIALNGASQLWNKPLQQTFADKFARTVVVKIK</sequence>
<evidence type="ECO:0000256" key="5">
    <source>
        <dbReference type="SAM" id="Phobius"/>
    </source>
</evidence>
<accession>A0A5S4EX93</accession>
<keyword evidence="8" id="KW-1185">Reference proteome</keyword>
<feature type="domain" description="RDD" evidence="6">
    <location>
        <begin position="2"/>
        <end position="142"/>
    </location>
</feature>
<feature type="transmembrane region" description="Helical" evidence="5">
    <location>
        <begin position="100"/>
        <end position="122"/>
    </location>
</feature>
<evidence type="ECO:0000256" key="1">
    <source>
        <dbReference type="ARBA" id="ARBA00004141"/>
    </source>
</evidence>
<evidence type="ECO:0000256" key="4">
    <source>
        <dbReference type="ARBA" id="ARBA00023136"/>
    </source>
</evidence>
<organism evidence="7 8">
    <name type="scientific">Nonomuraea turkmeniaca</name>
    <dbReference type="NCBI Taxonomy" id="103838"/>
    <lineage>
        <taxon>Bacteria</taxon>
        <taxon>Bacillati</taxon>
        <taxon>Actinomycetota</taxon>
        <taxon>Actinomycetes</taxon>
        <taxon>Streptosporangiales</taxon>
        <taxon>Streptosporangiaceae</taxon>
        <taxon>Nonomuraea</taxon>
    </lineage>
</organism>
<protein>
    <submittedName>
        <fullName evidence="7">RDD family protein</fullName>
    </submittedName>
</protein>
<dbReference type="Proteomes" id="UP000309128">
    <property type="component" value="Unassembled WGS sequence"/>
</dbReference>
<keyword evidence="4 5" id="KW-0472">Membrane</keyword>
<evidence type="ECO:0000313" key="8">
    <source>
        <dbReference type="Proteomes" id="UP000309128"/>
    </source>
</evidence>
<name>A0A5S4EX93_9ACTN</name>
<evidence type="ECO:0000256" key="3">
    <source>
        <dbReference type="ARBA" id="ARBA00022989"/>
    </source>
</evidence>
<proteinExistence type="predicted"/>
<evidence type="ECO:0000313" key="7">
    <source>
        <dbReference type="EMBL" id="TMR08102.1"/>
    </source>
</evidence>
<comment type="subcellular location">
    <subcellularLocation>
        <location evidence="1">Membrane</location>
        <topology evidence="1">Multi-pass membrane protein</topology>
    </subcellularLocation>
</comment>
<dbReference type="GO" id="GO:0016020">
    <property type="term" value="C:membrane"/>
    <property type="evidence" value="ECO:0007669"/>
    <property type="project" value="UniProtKB-SubCell"/>
</dbReference>